<keyword evidence="4 11" id="KW-0235">DNA replication</keyword>
<dbReference type="Gene3D" id="1.10.8.60">
    <property type="match status" value="1"/>
</dbReference>
<dbReference type="Pfam" id="PF13177">
    <property type="entry name" value="DNA_pol3_delta2"/>
    <property type="match status" value="1"/>
</dbReference>
<evidence type="ECO:0000256" key="9">
    <source>
        <dbReference type="ARBA" id="ARBA00022932"/>
    </source>
</evidence>
<dbReference type="GO" id="GO:0003677">
    <property type="term" value="F:DNA binding"/>
    <property type="evidence" value="ECO:0007669"/>
    <property type="project" value="InterPro"/>
</dbReference>
<evidence type="ECO:0000256" key="2">
    <source>
        <dbReference type="ARBA" id="ARBA00022679"/>
    </source>
</evidence>
<dbReference type="AlphaFoldDB" id="A0A520MFI2"/>
<evidence type="ECO:0000256" key="5">
    <source>
        <dbReference type="ARBA" id="ARBA00022723"/>
    </source>
</evidence>
<evidence type="ECO:0000256" key="4">
    <source>
        <dbReference type="ARBA" id="ARBA00022705"/>
    </source>
</evidence>
<dbReference type="InterPro" id="IPR045085">
    <property type="entry name" value="HLD_clamp_pol_III_gamma_tau"/>
</dbReference>
<dbReference type="NCBIfam" id="TIGR02397">
    <property type="entry name" value="dnaX_nterm"/>
    <property type="match status" value="1"/>
</dbReference>
<dbReference type="FunFam" id="1.10.8.60:FF:000013">
    <property type="entry name" value="DNA polymerase III subunit gamma/tau"/>
    <property type="match status" value="1"/>
</dbReference>
<dbReference type="EC" id="2.7.7.7" evidence="11"/>
<protein>
    <recommendedName>
        <fullName evidence="11">DNA polymerase III subunit gamma/tau</fullName>
        <ecNumber evidence="11">2.7.7.7</ecNumber>
    </recommendedName>
</protein>
<dbReference type="GO" id="GO:0006261">
    <property type="term" value="P:DNA-templated DNA replication"/>
    <property type="evidence" value="ECO:0007669"/>
    <property type="project" value="TreeGrafter"/>
</dbReference>
<evidence type="ECO:0000256" key="11">
    <source>
        <dbReference type="RuleBase" id="RU364063"/>
    </source>
</evidence>
<evidence type="ECO:0000256" key="1">
    <source>
        <dbReference type="ARBA" id="ARBA00006360"/>
    </source>
</evidence>
<comment type="caution">
    <text evidence="13">The sequence shown here is derived from an EMBL/GenBank/DDBJ whole genome shotgun (WGS) entry which is preliminary data.</text>
</comment>
<feature type="domain" description="AAA+ ATPase" evidence="12">
    <location>
        <begin position="37"/>
        <end position="185"/>
    </location>
</feature>
<evidence type="ECO:0000256" key="10">
    <source>
        <dbReference type="ARBA" id="ARBA00049244"/>
    </source>
</evidence>
<dbReference type="InterPro" id="IPR021029">
    <property type="entry name" value="DNA_pol_III_tau_dom-5"/>
</dbReference>
<dbReference type="Pfam" id="PF12169">
    <property type="entry name" value="DNA_pol3_gamma3"/>
    <property type="match status" value="1"/>
</dbReference>
<evidence type="ECO:0000256" key="3">
    <source>
        <dbReference type="ARBA" id="ARBA00022695"/>
    </source>
</evidence>
<keyword evidence="8 11" id="KW-0067">ATP-binding</keyword>
<evidence type="ECO:0000256" key="8">
    <source>
        <dbReference type="ARBA" id="ARBA00022840"/>
    </source>
</evidence>
<dbReference type="PANTHER" id="PTHR11669:SF0">
    <property type="entry name" value="PROTEIN STICHEL-LIKE 2"/>
    <property type="match status" value="1"/>
</dbReference>
<dbReference type="SUPFAM" id="SSF52540">
    <property type="entry name" value="P-loop containing nucleoside triphosphate hydrolases"/>
    <property type="match status" value="1"/>
</dbReference>
<dbReference type="InterPro" id="IPR008921">
    <property type="entry name" value="DNA_pol3_clamp-load_cplx_C"/>
</dbReference>
<proteinExistence type="inferred from homology"/>
<dbReference type="Gene3D" id="1.20.272.10">
    <property type="match status" value="1"/>
</dbReference>
<dbReference type="SMART" id="SM00382">
    <property type="entry name" value="AAA"/>
    <property type="match status" value="1"/>
</dbReference>
<organism evidence="13 14">
    <name type="scientific">SAR86 cluster bacterium</name>
    <dbReference type="NCBI Taxonomy" id="2030880"/>
    <lineage>
        <taxon>Bacteria</taxon>
        <taxon>Pseudomonadati</taxon>
        <taxon>Pseudomonadota</taxon>
        <taxon>Gammaproteobacteria</taxon>
        <taxon>SAR86 cluster</taxon>
    </lineage>
</organism>
<keyword evidence="3 11" id="KW-0548">Nucleotidyltransferase</keyword>
<evidence type="ECO:0000259" key="12">
    <source>
        <dbReference type="SMART" id="SM00382"/>
    </source>
</evidence>
<dbReference type="InterPro" id="IPR038249">
    <property type="entry name" value="PolIII_tau_V_sf"/>
</dbReference>
<dbReference type="InterPro" id="IPR022754">
    <property type="entry name" value="DNA_pol_III_gamma-3"/>
</dbReference>
<sequence length="536" mass="59785">MSYEVLARKYRPMNFEEVIGQDHVVKALVNSIDSEKIHQAFIFSGTRGVGKTTIARILAKCMNCESDSKPTSQPCNKCSNTIEISAGRSLDFLEIDAASNTQVEKMRDLIETIEYKPSKGRFKVYLIDEAHMLSTASFNALLKTLEEPPPHVVFILATTNPEKIPKTVQSRCLQLNLKIVNEDILFNHLKNILDKEKIKSDDISVSLIANSAQGSVRDALTLLDQAIAHGNGELNSDDVQKLLGTIDNSLLISMLNAVIDGDGDAAFNYLHKIEELSPEYEAIIKSIISVLHKASLEQVLKNSNDADIKSLASKIDAEFCQLLYEISVNAYSKFNVHPNAKEAIEICLLRMLAFNPLLKIDDNESPSEPEKKNLKNEIQSVAKIPLSKKVDEMKSVNLKADTTKETTNISINSNEEWIKIFNSLDISPFARNYFGYLSFKSYESNLLILESNEEEINIPENVFAEFKTICMTILGDKLSIEVKLGNGSVSPINKQKEIQSEKQLKAEESVSSDPSIQNFLKKFDASIKDGSIKPTE</sequence>
<keyword evidence="6 11" id="KW-0547">Nucleotide-binding</keyword>
<dbReference type="FunFam" id="3.40.50.300:FF:000014">
    <property type="entry name" value="DNA polymerase III subunit gamma/tau"/>
    <property type="match status" value="1"/>
</dbReference>
<gene>
    <name evidence="11 13" type="primary">dnaX</name>
    <name evidence="13" type="ORF">EVA96_03325</name>
</gene>
<dbReference type="InterPro" id="IPR027417">
    <property type="entry name" value="P-loop_NTPase"/>
</dbReference>
<dbReference type="GO" id="GO:0009360">
    <property type="term" value="C:DNA polymerase III complex"/>
    <property type="evidence" value="ECO:0007669"/>
    <property type="project" value="InterPro"/>
</dbReference>
<dbReference type="GO" id="GO:0003887">
    <property type="term" value="F:DNA-directed DNA polymerase activity"/>
    <property type="evidence" value="ECO:0007669"/>
    <property type="project" value="UniProtKB-KW"/>
</dbReference>
<keyword evidence="9 11" id="KW-0239">DNA-directed DNA polymerase</keyword>
<dbReference type="GO" id="GO:0046872">
    <property type="term" value="F:metal ion binding"/>
    <property type="evidence" value="ECO:0007669"/>
    <property type="project" value="UniProtKB-KW"/>
</dbReference>
<comment type="similarity">
    <text evidence="1 11">Belongs to the DnaX/STICHEL family.</text>
</comment>
<accession>A0A520MFI2</accession>
<dbReference type="Gene3D" id="3.30.300.150">
    <property type="entry name" value="DNA polymerase III, tau subunit, domain V"/>
    <property type="match status" value="1"/>
</dbReference>
<keyword evidence="7" id="KW-0862">Zinc</keyword>
<dbReference type="GO" id="GO:0005524">
    <property type="term" value="F:ATP binding"/>
    <property type="evidence" value="ECO:0007669"/>
    <property type="project" value="UniProtKB-KW"/>
</dbReference>
<dbReference type="SUPFAM" id="SSF48019">
    <property type="entry name" value="post-AAA+ oligomerization domain-like"/>
    <property type="match status" value="1"/>
</dbReference>
<dbReference type="Pfam" id="PF22608">
    <property type="entry name" value="DNAX_ATPase_lid"/>
    <property type="match status" value="1"/>
</dbReference>
<comment type="function">
    <text evidence="11">DNA polymerase III is a complex, multichain enzyme responsible for most of the replicative synthesis in bacteria. This DNA polymerase also exhibits 3' to 5' exonuclease activity.</text>
</comment>
<keyword evidence="2 11" id="KW-0808">Transferase</keyword>
<evidence type="ECO:0000256" key="6">
    <source>
        <dbReference type="ARBA" id="ARBA00022741"/>
    </source>
</evidence>
<evidence type="ECO:0000313" key="13">
    <source>
        <dbReference type="EMBL" id="RZO19988.1"/>
    </source>
</evidence>
<evidence type="ECO:0000256" key="7">
    <source>
        <dbReference type="ARBA" id="ARBA00022833"/>
    </source>
</evidence>
<dbReference type="Gene3D" id="3.40.50.300">
    <property type="entry name" value="P-loop containing nucleotide triphosphate hydrolases"/>
    <property type="match status" value="1"/>
</dbReference>
<comment type="subunit">
    <text evidence="11">DNA polymerase III contains a core (composed of alpha, epsilon and theta chains) that associates with a tau subunit. This core dimerizes to form the POLIII' complex. PolIII' associates with the gamma complex (composed of gamma, delta, delta', psi and chi chains) and with the beta chain to form the complete DNA polymerase III complex.</text>
</comment>
<name>A0A520MFI2_9GAMM</name>
<keyword evidence="5" id="KW-0479">Metal-binding</keyword>
<dbReference type="InterPro" id="IPR012763">
    <property type="entry name" value="DNA_pol_III_sug/sutau_N"/>
</dbReference>
<reference evidence="13 14" key="1">
    <citation type="submission" date="2019-02" db="EMBL/GenBank/DDBJ databases">
        <title>Prokaryotic population dynamics and viral predation in marine succession experiment using metagenomics: the confinement effect.</title>
        <authorList>
            <person name="Haro-Moreno J.M."/>
            <person name="Rodriguez-Valera F."/>
            <person name="Lopez-Perez M."/>
        </authorList>
    </citation>
    <scope>NUCLEOTIDE SEQUENCE [LARGE SCALE GENOMIC DNA]</scope>
    <source>
        <strain evidence="13">MED-G163</strain>
    </source>
</reference>
<dbReference type="Pfam" id="PF12170">
    <property type="entry name" value="DNA_pol3_tau_5"/>
    <property type="match status" value="1"/>
</dbReference>
<dbReference type="CDD" id="cd18137">
    <property type="entry name" value="HLD_clamp_pol_III_gamma_tau"/>
    <property type="match status" value="1"/>
</dbReference>
<dbReference type="Proteomes" id="UP000315782">
    <property type="component" value="Unassembled WGS sequence"/>
</dbReference>
<dbReference type="InterPro" id="IPR003593">
    <property type="entry name" value="AAA+_ATPase"/>
</dbReference>
<dbReference type="CDD" id="cd00009">
    <property type="entry name" value="AAA"/>
    <property type="match status" value="1"/>
</dbReference>
<dbReference type="EMBL" id="SHBI01000026">
    <property type="protein sequence ID" value="RZO19988.1"/>
    <property type="molecule type" value="Genomic_DNA"/>
</dbReference>
<evidence type="ECO:0000313" key="14">
    <source>
        <dbReference type="Proteomes" id="UP000315782"/>
    </source>
</evidence>
<dbReference type="InterPro" id="IPR050238">
    <property type="entry name" value="DNA_Rep/Repair_Clamp_Loader"/>
</dbReference>
<comment type="catalytic activity">
    <reaction evidence="10 11">
        <text>DNA(n) + a 2'-deoxyribonucleoside 5'-triphosphate = DNA(n+1) + diphosphate</text>
        <dbReference type="Rhea" id="RHEA:22508"/>
        <dbReference type="Rhea" id="RHEA-COMP:17339"/>
        <dbReference type="Rhea" id="RHEA-COMP:17340"/>
        <dbReference type="ChEBI" id="CHEBI:33019"/>
        <dbReference type="ChEBI" id="CHEBI:61560"/>
        <dbReference type="ChEBI" id="CHEBI:173112"/>
        <dbReference type="EC" id="2.7.7.7"/>
    </reaction>
</comment>
<dbReference type="PANTHER" id="PTHR11669">
    <property type="entry name" value="REPLICATION FACTOR C / DNA POLYMERASE III GAMMA-TAU SUBUNIT"/>
    <property type="match status" value="1"/>
</dbReference>